<feature type="domain" description="UvrD-like helicase C-terminal" evidence="16">
    <location>
        <begin position="342"/>
        <end position="657"/>
    </location>
</feature>
<dbReference type="CDD" id="cd17932">
    <property type="entry name" value="DEXQc_UvrD"/>
    <property type="match status" value="1"/>
</dbReference>
<dbReference type="Pfam" id="PF00580">
    <property type="entry name" value="UvrD-helicase"/>
    <property type="match status" value="1"/>
</dbReference>
<dbReference type="InterPro" id="IPR014016">
    <property type="entry name" value="UvrD-like_ATP-bd"/>
</dbReference>
<reference evidence="18" key="1">
    <citation type="submission" date="2019-02" db="EMBL/GenBank/DDBJ databases">
        <title>Glaciihabitans arcticus sp. nov., a psychrotolerant bacterium isolated from polar soil.</title>
        <authorList>
            <person name="Dahal R.H."/>
        </authorList>
    </citation>
    <scope>NUCLEOTIDE SEQUENCE [LARGE SCALE GENOMIC DNA]</scope>
    <source>
        <strain evidence="18">RP-3-7</strain>
    </source>
</reference>
<dbReference type="Proteomes" id="UP000294194">
    <property type="component" value="Unassembled WGS sequence"/>
</dbReference>
<evidence type="ECO:0000256" key="13">
    <source>
        <dbReference type="ARBA" id="ARBA00048988"/>
    </source>
</evidence>
<organism evidence="17 18">
    <name type="scientific">Glaciihabitans arcticus</name>
    <dbReference type="NCBI Taxonomy" id="2668039"/>
    <lineage>
        <taxon>Bacteria</taxon>
        <taxon>Bacillati</taxon>
        <taxon>Actinomycetota</taxon>
        <taxon>Actinomycetes</taxon>
        <taxon>Micrococcales</taxon>
        <taxon>Microbacteriaceae</taxon>
        <taxon>Glaciihabitans</taxon>
    </lineage>
</organism>
<keyword evidence="1" id="KW-0540">Nuclease</keyword>
<keyword evidence="3" id="KW-0227">DNA damage</keyword>
<dbReference type="PROSITE" id="PS51198">
    <property type="entry name" value="UVRD_HELICASE_ATP_BIND"/>
    <property type="match status" value="1"/>
</dbReference>
<dbReference type="Gene3D" id="1.10.486.10">
    <property type="entry name" value="PCRA, domain 4"/>
    <property type="match status" value="1"/>
</dbReference>
<evidence type="ECO:0000256" key="7">
    <source>
        <dbReference type="ARBA" id="ARBA00022840"/>
    </source>
</evidence>
<keyword evidence="8" id="KW-0238">DNA-binding</keyword>
<keyword evidence="9" id="KW-0234">DNA repair</keyword>
<evidence type="ECO:0000256" key="5">
    <source>
        <dbReference type="ARBA" id="ARBA00022806"/>
    </source>
</evidence>
<keyword evidence="10" id="KW-0413">Isomerase</keyword>
<comment type="caution">
    <text evidence="17">The sequence shown here is derived from an EMBL/GenBank/DDBJ whole genome shotgun (WGS) entry which is preliminary data.</text>
</comment>
<keyword evidence="4 14" id="KW-0378">Hydrolase</keyword>
<dbReference type="GO" id="GO:0043138">
    <property type="term" value="F:3'-5' DNA helicase activity"/>
    <property type="evidence" value="ECO:0007669"/>
    <property type="project" value="UniProtKB-EC"/>
</dbReference>
<dbReference type="EC" id="5.6.2.4" evidence="12"/>
<evidence type="ECO:0000256" key="11">
    <source>
        <dbReference type="ARBA" id="ARBA00034617"/>
    </source>
</evidence>
<keyword evidence="2 14" id="KW-0547">Nucleotide-binding</keyword>
<name>A0A4Q9GQY0_9MICO</name>
<evidence type="ECO:0000313" key="17">
    <source>
        <dbReference type="EMBL" id="TBN57316.1"/>
    </source>
</evidence>
<dbReference type="PANTHER" id="PTHR11070">
    <property type="entry name" value="UVRD / RECB / PCRA DNA HELICASE FAMILY MEMBER"/>
    <property type="match status" value="1"/>
</dbReference>
<dbReference type="GO" id="GO:0005829">
    <property type="term" value="C:cytosol"/>
    <property type="evidence" value="ECO:0007669"/>
    <property type="project" value="TreeGrafter"/>
</dbReference>
<gene>
    <name evidence="17" type="ORF">EYE40_07850</name>
</gene>
<evidence type="ECO:0000256" key="8">
    <source>
        <dbReference type="ARBA" id="ARBA00023125"/>
    </source>
</evidence>
<dbReference type="InterPro" id="IPR011604">
    <property type="entry name" value="PDDEXK-like_dom_sf"/>
</dbReference>
<feature type="domain" description="UvrD-like helicase ATP-binding" evidence="15">
    <location>
        <begin position="17"/>
        <end position="341"/>
    </location>
</feature>
<comment type="catalytic activity">
    <reaction evidence="13">
        <text>ATP + H2O = ADP + phosphate + H(+)</text>
        <dbReference type="Rhea" id="RHEA:13065"/>
        <dbReference type="ChEBI" id="CHEBI:15377"/>
        <dbReference type="ChEBI" id="CHEBI:15378"/>
        <dbReference type="ChEBI" id="CHEBI:30616"/>
        <dbReference type="ChEBI" id="CHEBI:43474"/>
        <dbReference type="ChEBI" id="CHEBI:456216"/>
        <dbReference type="EC" id="5.6.2.4"/>
    </reaction>
</comment>
<evidence type="ECO:0000256" key="14">
    <source>
        <dbReference type="PROSITE-ProRule" id="PRU00560"/>
    </source>
</evidence>
<dbReference type="EMBL" id="SISG01000001">
    <property type="protein sequence ID" value="TBN57316.1"/>
    <property type="molecule type" value="Genomic_DNA"/>
</dbReference>
<evidence type="ECO:0000256" key="6">
    <source>
        <dbReference type="ARBA" id="ARBA00022839"/>
    </source>
</evidence>
<dbReference type="InterPro" id="IPR000212">
    <property type="entry name" value="DNA_helicase_UvrD/REP"/>
</dbReference>
<dbReference type="GO" id="GO:0000725">
    <property type="term" value="P:recombinational repair"/>
    <property type="evidence" value="ECO:0007669"/>
    <property type="project" value="TreeGrafter"/>
</dbReference>
<dbReference type="InterPro" id="IPR011335">
    <property type="entry name" value="Restrct_endonuc-II-like"/>
</dbReference>
<evidence type="ECO:0000256" key="4">
    <source>
        <dbReference type="ARBA" id="ARBA00022801"/>
    </source>
</evidence>
<comment type="catalytic activity">
    <reaction evidence="11">
        <text>Couples ATP hydrolysis with the unwinding of duplex DNA by translocating in the 3'-5' direction.</text>
        <dbReference type="EC" id="5.6.2.4"/>
    </reaction>
</comment>
<dbReference type="SUPFAM" id="SSF52980">
    <property type="entry name" value="Restriction endonuclease-like"/>
    <property type="match status" value="1"/>
</dbReference>
<dbReference type="Gene3D" id="3.40.50.300">
    <property type="entry name" value="P-loop containing nucleotide triphosphate hydrolases"/>
    <property type="match status" value="4"/>
</dbReference>
<dbReference type="GO" id="GO:0004527">
    <property type="term" value="F:exonuclease activity"/>
    <property type="evidence" value="ECO:0007669"/>
    <property type="project" value="UniProtKB-KW"/>
</dbReference>
<evidence type="ECO:0000259" key="16">
    <source>
        <dbReference type="PROSITE" id="PS51217"/>
    </source>
</evidence>
<dbReference type="InterPro" id="IPR038726">
    <property type="entry name" value="PDDEXK_AddAB-type"/>
</dbReference>
<dbReference type="PROSITE" id="PS51217">
    <property type="entry name" value="UVRD_HELICASE_CTER"/>
    <property type="match status" value="1"/>
</dbReference>
<evidence type="ECO:0000256" key="9">
    <source>
        <dbReference type="ARBA" id="ARBA00023204"/>
    </source>
</evidence>
<sequence>MTESISAYDIADALGLPRPTDQQRAVIEAPLEPALVVAGAGSGKTETMANRVLWLLANGHVTAGQVLGLTFTRKAAGELAQRIRERIAQLAEVGLVAGEYDEFDPPTVSTYNSFANTIYRDNAALLGRESDGAVLGEASAWQLARSIVVRSGDERLPDLEKNADIVTKAVLSLSHALSENVVDPAAVRAMALEFAALADLPSGGTGAYAEAVSLAHSVGALPVLVDLAEEFARAKKARGFVEYSDQVALALEIVRTVPSVITDFRDHYRVVLLDEYQDTSVVQTWLLSELFGGHPVMAVGDPNQSIYGWRGASAANLEEFATQFGGGKVHDFALTTSWRNGRRILDIANALVEPLVPETRVAVEKLEPAPFATDEPVDISVTETLLEEAATTAVWLKQRLVPNEKGELPSAAMLFRTRSTQRFFIEALRTHDVPFHVLGIGGLMAEPEIADLVSALAVINDPTAGTELIRLLAGSRWRLGVRDLKVLRGVSSWLNARDYAHQPLDEEVRARMRSSVAEGESGSIVDALDFIRTAREGHVVLETFSEVGLARLREAGEFFARLRARSGLELLDFVTLVEQELMLDIEVAANEFRPLGGANMEAFYDALSGYLAVDESTSLRGFLAWLAEAEWRDGLSPRPEKAEPGTVQLLTVHGSKGLEWDHVVVPRMTESELPGRPREGFTGWLSFGSLPYEFRGDAAELPVFEWRHAVDRKALLAAKGEFTASVRHRHELEERRLAYVAVTRARHGLLLTSSFWAGQNNQRPPSPFLRELAEAGVIAELPLASESEESTFDRETNELSWPLDPLGERRAAVEHGAVLVRSATPGRAGAWDADLDLLLEERRRRLEASELVDIPTRVPASRFKDFVTDPVAVASDLRRPMPQRPYRATRLGTLFHSWVEERFGLSGSTEVIDSLVSELDEQDAPLEQQQLEALQDTFSRSPWAARRPIEVEREIHLPFAGRIVICKIDAVYALQHDRFQVVDWKTGKAPRDAADLEEKQLQLALYRLAYANWTGISPDRIDAVFYYVSEDRIITPERLFDEAELLELWNEKLGS</sequence>
<proteinExistence type="predicted"/>
<evidence type="ECO:0000313" key="18">
    <source>
        <dbReference type="Proteomes" id="UP000294194"/>
    </source>
</evidence>
<keyword evidence="7 14" id="KW-0067">ATP-binding</keyword>
<dbReference type="PANTHER" id="PTHR11070:SF55">
    <property type="entry name" value="DNA 3'-5' HELICASE"/>
    <property type="match status" value="1"/>
</dbReference>
<dbReference type="Pfam" id="PF13361">
    <property type="entry name" value="UvrD_C"/>
    <property type="match status" value="1"/>
</dbReference>
<evidence type="ECO:0000259" key="15">
    <source>
        <dbReference type="PROSITE" id="PS51198"/>
    </source>
</evidence>
<dbReference type="GO" id="GO:0033202">
    <property type="term" value="C:DNA helicase complex"/>
    <property type="evidence" value="ECO:0007669"/>
    <property type="project" value="TreeGrafter"/>
</dbReference>
<dbReference type="AlphaFoldDB" id="A0A4Q9GQY0"/>
<evidence type="ECO:0000256" key="2">
    <source>
        <dbReference type="ARBA" id="ARBA00022741"/>
    </source>
</evidence>
<evidence type="ECO:0000256" key="10">
    <source>
        <dbReference type="ARBA" id="ARBA00023235"/>
    </source>
</evidence>
<evidence type="ECO:0000256" key="12">
    <source>
        <dbReference type="ARBA" id="ARBA00034808"/>
    </source>
</evidence>
<dbReference type="InterPro" id="IPR014017">
    <property type="entry name" value="DNA_helicase_UvrD-like_C"/>
</dbReference>
<dbReference type="GO" id="GO:0005524">
    <property type="term" value="F:ATP binding"/>
    <property type="evidence" value="ECO:0007669"/>
    <property type="project" value="UniProtKB-UniRule"/>
</dbReference>
<evidence type="ECO:0000256" key="1">
    <source>
        <dbReference type="ARBA" id="ARBA00022722"/>
    </source>
</evidence>
<keyword evidence="18" id="KW-1185">Reference proteome</keyword>
<feature type="binding site" evidence="14">
    <location>
        <begin position="38"/>
        <end position="45"/>
    </location>
    <ligand>
        <name>ATP</name>
        <dbReference type="ChEBI" id="CHEBI:30616"/>
    </ligand>
</feature>
<dbReference type="SUPFAM" id="SSF52540">
    <property type="entry name" value="P-loop containing nucleoside triphosphate hydrolases"/>
    <property type="match status" value="1"/>
</dbReference>
<keyword evidence="5 14" id="KW-0347">Helicase</keyword>
<protein>
    <recommendedName>
        <fullName evidence="12">DNA 3'-5' helicase</fullName>
        <ecNumber evidence="12">5.6.2.4</ecNumber>
    </recommendedName>
</protein>
<dbReference type="InterPro" id="IPR027417">
    <property type="entry name" value="P-loop_NTPase"/>
</dbReference>
<keyword evidence="6" id="KW-0269">Exonuclease</keyword>
<dbReference type="RefSeq" id="WP_130981427.1">
    <property type="nucleotide sequence ID" value="NZ_SISG01000001.1"/>
</dbReference>
<dbReference type="Pfam" id="PF12705">
    <property type="entry name" value="PDDEXK_1"/>
    <property type="match status" value="1"/>
</dbReference>
<dbReference type="Gene3D" id="3.90.320.10">
    <property type="match status" value="1"/>
</dbReference>
<evidence type="ECO:0000256" key="3">
    <source>
        <dbReference type="ARBA" id="ARBA00022763"/>
    </source>
</evidence>
<accession>A0A4Q9GQY0</accession>
<dbReference type="GO" id="GO:0003677">
    <property type="term" value="F:DNA binding"/>
    <property type="evidence" value="ECO:0007669"/>
    <property type="project" value="UniProtKB-KW"/>
</dbReference>